<dbReference type="AlphaFoldDB" id="A0A7V5U0W7"/>
<sequence length="251" mass="27496">VYAQDHRGHGATTAPDAGQGVFAGKEGWNKVLADMKFVNGQIHDRHPDVPVVVFGHSMGAMLAYNYLLRWPNTISAAAIWNADLSKNPLLPVMKLILTFERMSKGPKANSLVTKLTFEAFNKAFKPNQTSCDWLSKDVDECRAYEEDPDCGWPPSVSLWRDLASGIAYGASDKGVENIPKDMPVHLLGGDADPSTRKAKATTDLAARLQAAGLRNVTTIIRKDGRHEALNEPKAERDAVTADFIAWLDKVV</sequence>
<keyword evidence="2" id="KW-0378">Hydrolase</keyword>
<evidence type="ECO:0000313" key="2">
    <source>
        <dbReference type="EMBL" id="HHI88465.1"/>
    </source>
</evidence>
<dbReference type="GO" id="GO:0016787">
    <property type="term" value="F:hydrolase activity"/>
    <property type="evidence" value="ECO:0007669"/>
    <property type="project" value="UniProtKB-KW"/>
</dbReference>
<protein>
    <submittedName>
        <fullName evidence="2">Alpha/beta hydrolase</fullName>
    </submittedName>
</protein>
<dbReference type="InterPro" id="IPR051044">
    <property type="entry name" value="MAG_DAG_Lipase"/>
</dbReference>
<dbReference type="Pfam" id="PF12146">
    <property type="entry name" value="Hydrolase_4"/>
    <property type="match status" value="1"/>
</dbReference>
<gene>
    <name evidence="2" type="ORF">ENK01_00805</name>
</gene>
<dbReference type="InterPro" id="IPR022742">
    <property type="entry name" value="Hydrolase_4"/>
</dbReference>
<evidence type="ECO:0000259" key="1">
    <source>
        <dbReference type="Pfam" id="PF12146"/>
    </source>
</evidence>
<feature type="domain" description="Serine aminopeptidase S33" evidence="1">
    <location>
        <begin position="1"/>
        <end position="232"/>
    </location>
</feature>
<dbReference type="InterPro" id="IPR029058">
    <property type="entry name" value="AB_hydrolase_fold"/>
</dbReference>
<dbReference type="PANTHER" id="PTHR11614">
    <property type="entry name" value="PHOSPHOLIPASE-RELATED"/>
    <property type="match status" value="1"/>
</dbReference>
<dbReference type="Gene3D" id="3.40.50.1820">
    <property type="entry name" value="alpha/beta hydrolase"/>
    <property type="match status" value="1"/>
</dbReference>
<dbReference type="EMBL" id="DROP01000056">
    <property type="protein sequence ID" value="HHI88465.1"/>
    <property type="molecule type" value="Genomic_DNA"/>
</dbReference>
<organism evidence="2">
    <name type="scientific">Hellea balneolensis</name>
    <dbReference type="NCBI Taxonomy" id="287478"/>
    <lineage>
        <taxon>Bacteria</taxon>
        <taxon>Pseudomonadati</taxon>
        <taxon>Pseudomonadota</taxon>
        <taxon>Alphaproteobacteria</taxon>
        <taxon>Maricaulales</taxon>
        <taxon>Robiginitomaculaceae</taxon>
        <taxon>Hellea</taxon>
    </lineage>
</organism>
<proteinExistence type="predicted"/>
<name>A0A7V5U0W7_9PROT</name>
<dbReference type="Proteomes" id="UP000885806">
    <property type="component" value="Unassembled WGS sequence"/>
</dbReference>
<accession>A0A7V5U0W7</accession>
<dbReference type="SUPFAM" id="SSF53474">
    <property type="entry name" value="alpha/beta-Hydrolases"/>
    <property type="match status" value="1"/>
</dbReference>
<feature type="non-terminal residue" evidence="2">
    <location>
        <position position="1"/>
    </location>
</feature>
<reference evidence="2" key="1">
    <citation type="journal article" date="2020" name="mSystems">
        <title>Genome- and Community-Level Interaction Insights into Carbon Utilization and Element Cycling Functions of Hydrothermarchaeota in Hydrothermal Sediment.</title>
        <authorList>
            <person name="Zhou Z."/>
            <person name="Liu Y."/>
            <person name="Xu W."/>
            <person name="Pan J."/>
            <person name="Luo Z.H."/>
            <person name="Li M."/>
        </authorList>
    </citation>
    <scope>NUCLEOTIDE SEQUENCE [LARGE SCALE GENOMIC DNA]</scope>
    <source>
        <strain evidence="2">HyVt-538</strain>
    </source>
</reference>
<comment type="caution">
    <text evidence="2">The sequence shown here is derived from an EMBL/GenBank/DDBJ whole genome shotgun (WGS) entry which is preliminary data.</text>
</comment>